<dbReference type="KEGG" id="rsz:108860784"/>
<dbReference type="RefSeq" id="XP_018490138.1">
    <property type="nucleotide sequence ID" value="XM_018634636.2"/>
</dbReference>
<reference evidence="3 4" key="2">
    <citation type="submission" date="2025-04" db="UniProtKB">
        <authorList>
            <consortium name="RefSeq"/>
        </authorList>
    </citation>
    <scope>IDENTIFICATION</scope>
    <source>
        <tissue evidence="3 4">Leaf</tissue>
    </source>
</reference>
<dbReference type="PANTHER" id="PTHR47937:SF7">
    <property type="entry name" value="EXPORTIN-2 CENTRAL DOMAIN-CONTAINING PROTEIN"/>
    <property type="match status" value="1"/>
</dbReference>
<dbReference type="RefSeq" id="XP_056851948.1">
    <property type="nucleotide sequence ID" value="XM_056995968.1"/>
</dbReference>
<dbReference type="RefSeq" id="XP_018491005.2">
    <property type="nucleotide sequence ID" value="XM_018635503.2"/>
</dbReference>
<dbReference type="Pfam" id="PF01535">
    <property type="entry name" value="PPR"/>
    <property type="match status" value="3"/>
</dbReference>
<dbReference type="KEGG" id="rsz:108861599"/>
<dbReference type="KEGG" id="rsz:130501064"/>
<evidence type="ECO:0000313" key="4">
    <source>
        <dbReference type="RefSeq" id="XP_056851940.1"/>
    </source>
</evidence>
<dbReference type="RefSeq" id="XP_056851941.1">
    <property type="nucleotide sequence ID" value="XM_056995961.1"/>
</dbReference>
<keyword evidence="1" id="KW-0677">Repeat</keyword>
<evidence type="ECO:0000256" key="1">
    <source>
        <dbReference type="ARBA" id="ARBA00022737"/>
    </source>
</evidence>
<dbReference type="RefSeq" id="XP_056851949.1">
    <property type="nucleotide sequence ID" value="XM_056995969.1"/>
</dbReference>
<dbReference type="OrthoDB" id="1109433at2759"/>
<dbReference type="GeneID" id="108860784"/>
<reference evidence="2" key="1">
    <citation type="journal article" date="2019" name="Database">
        <title>The radish genome database (RadishGD): an integrated information resource for radish genomics.</title>
        <authorList>
            <person name="Yu H.J."/>
            <person name="Baek S."/>
            <person name="Lee Y.J."/>
            <person name="Cho A."/>
            <person name="Mun J.H."/>
        </authorList>
    </citation>
    <scope>NUCLEOTIDE SEQUENCE [LARGE SCALE GENOMIC DNA]</scope>
    <source>
        <strain evidence="2">cv. WK10039</strain>
    </source>
</reference>
<dbReference type="Proteomes" id="UP000504610">
    <property type="component" value="Chromosome 5"/>
</dbReference>
<evidence type="ECO:0000313" key="5">
    <source>
        <dbReference type="RefSeq" id="XP_056851941.1"/>
    </source>
</evidence>
<dbReference type="InterPro" id="IPR052308">
    <property type="entry name" value="PPR_domain-containing"/>
</dbReference>
<proteinExistence type="predicted"/>
<dbReference type="AlphaFoldDB" id="A0A6J0P2H6"/>
<keyword evidence="2" id="KW-1185">Reference proteome</keyword>
<dbReference type="Gene3D" id="1.25.40.10">
    <property type="entry name" value="Tetratricopeptide repeat domain"/>
    <property type="match status" value="3"/>
</dbReference>
<evidence type="ECO:0000313" key="6">
    <source>
        <dbReference type="RefSeq" id="XP_056851948.1"/>
    </source>
</evidence>
<dbReference type="KEGG" id="rsz:130501063"/>
<dbReference type="InterPro" id="IPR011990">
    <property type="entry name" value="TPR-like_helical_dom_sf"/>
</dbReference>
<protein>
    <submittedName>
        <fullName evidence="3 4">Pentatricopeptide repeat-containing protein At3g60980, mitochondrial-like</fullName>
    </submittedName>
</protein>
<organism evidence="2 3">
    <name type="scientific">Raphanus sativus</name>
    <name type="common">Radish</name>
    <name type="synonym">Raphanus raphanistrum var. sativus</name>
    <dbReference type="NCBI Taxonomy" id="3726"/>
    <lineage>
        <taxon>Eukaryota</taxon>
        <taxon>Viridiplantae</taxon>
        <taxon>Streptophyta</taxon>
        <taxon>Embryophyta</taxon>
        <taxon>Tracheophyta</taxon>
        <taxon>Spermatophyta</taxon>
        <taxon>Magnoliopsida</taxon>
        <taxon>eudicotyledons</taxon>
        <taxon>Gunneridae</taxon>
        <taxon>Pentapetalae</taxon>
        <taxon>rosids</taxon>
        <taxon>malvids</taxon>
        <taxon>Brassicales</taxon>
        <taxon>Brassicaceae</taxon>
        <taxon>Brassiceae</taxon>
        <taxon>Raphanus</taxon>
    </lineage>
</organism>
<dbReference type="PANTHER" id="PTHR47937">
    <property type="entry name" value="PLASTID TRANSCRIPTIONALLY ACTIVE CHROMOSOME 2-LIKE PROTEIN"/>
    <property type="match status" value="1"/>
</dbReference>
<accession>A0A6J0P2H6</accession>
<sequence length="415" mass="47376">MSMIRRVILGRRPYRTAVPRRAKDVMSNPDCRPITLGFRVWYLIASVGDLDTAAEYARLAAFSRIKGEATESTCELIIRSMCLHKRHKDAYDLYDFFFNKHKLIPTNNCCNCIIESRFQQGLVDEALDFHRSIISRGYPNEDTLRVLTKGLVQCGRLDQAKAFLKAEKFPYSNRPDHVAFNNLIQGFLDIGNLDKANLVLDEFKRAWSDWSDFALSWHKPNSLSLQYEQKVAFLMTTFMEYWFKQGKEMEAMKCYERCVVANKLPVRSDTGSALLKILLKYGKKTHAWALYHDMFDQSQSGISCLRLDSGTVKKMVDECFDIGRCSQAIETYNKARTNNKFLDNTYIITRCCENGMLSEAESLFAVSLGRGFGGADVAIFKTMIASYLNAGRVDDALKTSNMMIDSSLIEVSKLF</sequence>
<dbReference type="SUPFAM" id="SSF48452">
    <property type="entry name" value="TPR-like"/>
    <property type="match status" value="1"/>
</dbReference>
<dbReference type="KEGG" id="rsz:130501071"/>
<dbReference type="RefSeq" id="XP_056851940.1">
    <property type="nucleotide sequence ID" value="XM_056995960.1"/>
</dbReference>
<name>A0A6J0P2H6_RAPSA</name>
<gene>
    <name evidence="3" type="primary">LOC108860784</name>
    <name evidence="4" type="synonym">LOC130501063</name>
    <name evidence="5" type="synonym">LOC130501064</name>
    <name evidence="6" type="synonym">LOC130501070</name>
    <name evidence="7" type="synonym">LOC130501071</name>
</gene>
<evidence type="ECO:0000313" key="2">
    <source>
        <dbReference type="Proteomes" id="UP000504610"/>
    </source>
</evidence>
<dbReference type="InterPro" id="IPR002885">
    <property type="entry name" value="PPR_rpt"/>
</dbReference>
<evidence type="ECO:0000313" key="3">
    <source>
        <dbReference type="RefSeq" id="XP_018490138.1"/>
    </source>
</evidence>
<dbReference type="KEGG" id="rsz:130501070"/>
<evidence type="ECO:0000313" key="7">
    <source>
        <dbReference type="RefSeq" id="XP_056851949.1"/>
    </source>
</evidence>